<dbReference type="InterPro" id="IPR044665">
    <property type="entry name" value="E_coli_cyclophilin_A-like"/>
</dbReference>
<organism evidence="6 7">
    <name type="scientific">Candidatus Mucispirillum faecigallinarum</name>
    <dbReference type="NCBI Taxonomy" id="2838699"/>
    <lineage>
        <taxon>Bacteria</taxon>
        <taxon>Pseudomonadati</taxon>
        <taxon>Deferribacterota</taxon>
        <taxon>Deferribacteres</taxon>
        <taxon>Deferribacterales</taxon>
        <taxon>Mucispirillaceae</taxon>
        <taxon>Mucispirillum</taxon>
    </lineage>
</organism>
<dbReference type="InterPro" id="IPR002130">
    <property type="entry name" value="Cyclophilin-type_PPIase_dom"/>
</dbReference>
<feature type="signal peptide" evidence="4">
    <location>
        <begin position="1"/>
        <end position="21"/>
    </location>
</feature>
<evidence type="ECO:0000259" key="5">
    <source>
        <dbReference type="PROSITE" id="PS50072"/>
    </source>
</evidence>
<dbReference type="PANTHER" id="PTHR43246">
    <property type="entry name" value="PEPTIDYL-PROLYL CIS-TRANS ISOMERASE CYP38, CHLOROPLASTIC"/>
    <property type="match status" value="1"/>
</dbReference>
<keyword evidence="4" id="KW-0732">Signal</keyword>
<dbReference type="PROSITE" id="PS50072">
    <property type="entry name" value="CSA_PPIASE_2"/>
    <property type="match status" value="1"/>
</dbReference>
<reference evidence="6" key="2">
    <citation type="submission" date="2021-04" db="EMBL/GenBank/DDBJ databases">
        <authorList>
            <person name="Gilroy R."/>
        </authorList>
    </citation>
    <scope>NUCLEOTIDE SEQUENCE</scope>
    <source>
        <strain evidence="6">ChiW4-1371</strain>
    </source>
</reference>
<sequence>MKKIFAVILFAVLMTAGAVQAQTKNPKVLIDTSMGQIEAELYPDKAPVTVTNFLEYVNNKFYDGLVFHRVIPGFMIQGGGMNSDMQEKAGRSPIQIESDNGLKNYRGTLAMARTSDPNSATSQFFINLVDNPFLNFKAKSTAGYGYAVFGKVTKGMDVVDKIAQVKTGNKGFHENVPLTPVIIKSIRVIK</sequence>
<dbReference type="CDD" id="cd01920">
    <property type="entry name" value="cyclophilin_EcCYP_like"/>
    <property type="match status" value="1"/>
</dbReference>
<proteinExistence type="inferred from homology"/>
<dbReference type="InterPro" id="IPR020892">
    <property type="entry name" value="Cyclophilin-type_PPIase_CS"/>
</dbReference>
<gene>
    <name evidence="6" type="ORF">H9804_09750</name>
</gene>
<dbReference type="SUPFAM" id="SSF50891">
    <property type="entry name" value="Cyclophilin-like"/>
    <property type="match status" value="1"/>
</dbReference>
<dbReference type="GO" id="GO:0006457">
    <property type="term" value="P:protein folding"/>
    <property type="evidence" value="ECO:0007669"/>
    <property type="project" value="InterPro"/>
</dbReference>
<feature type="chain" id="PRO_5039759356" description="Peptidyl-prolyl cis-trans isomerase" evidence="4">
    <location>
        <begin position="22"/>
        <end position="190"/>
    </location>
</feature>
<dbReference type="AlphaFoldDB" id="A0A9D2GWV8"/>
<dbReference type="EMBL" id="DXAQ01000145">
    <property type="protein sequence ID" value="HIZ90220.1"/>
    <property type="molecule type" value="Genomic_DNA"/>
</dbReference>
<comment type="catalytic activity">
    <reaction evidence="4">
        <text>[protein]-peptidylproline (omega=180) = [protein]-peptidylproline (omega=0)</text>
        <dbReference type="Rhea" id="RHEA:16237"/>
        <dbReference type="Rhea" id="RHEA-COMP:10747"/>
        <dbReference type="Rhea" id="RHEA-COMP:10748"/>
        <dbReference type="ChEBI" id="CHEBI:83833"/>
        <dbReference type="ChEBI" id="CHEBI:83834"/>
        <dbReference type="EC" id="5.2.1.8"/>
    </reaction>
</comment>
<name>A0A9D2GWV8_9BACT</name>
<evidence type="ECO:0000256" key="3">
    <source>
        <dbReference type="ARBA" id="ARBA00023235"/>
    </source>
</evidence>
<evidence type="ECO:0000313" key="6">
    <source>
        <dbReference type="EMBL" id="HIZ90220.1"/>
    </source>
</evidence>
<dbReference type="Pfam" id="PF00160">
    <property type="entry name" value="Pro_isomerase"/>
    <property type="match status" value="1"/>
</dbReference>
<dbReference type="PROSITE" id="PS00170">
    <property type="entry name" value="CSA_PPIASE_1"/>
    <property type="match status" value="1"/>
</dbReference>
<evidence type="ECO:0000256" key="4">
    <source>
        <dbReference type="RuleBase" id="RU363019"/>
    </source>
</evidence>
<dbReference type="PRINTS" id="PR00153">
    <property type="entry name" value="CSAPPISMRASE"/>
</dbReference>
<dbReference type="InterPro" id="IPR029000">
    <property type="entry name" value="Cyclophilin-like_dom_sf"/>
</dbReference>
<dbReference type="Proteomes" id="UP000824176">
    <property type="component" value="Unassembled WGS sequence"/>
</dbReference>
<protein>
    <recommendedName>
        <fullName evidence="4">Peptidyl-prolyl cis-trans isomerase</fullName>
        <shortName evidence="4">PPIase</shortName>
        <ecNumber evidence="4">5.2.1.8</ecNumber>
    </recommendedName>
</protein>
<evidence type="ECO:0000256" key="2">
    <source>
        <dbReference type="ARBA" id="ARBA00023110"/>
    </source>
</evidence>
<evidence type="ECO:0000313" key="7">
    <source>
        <dbReference type="Proteomes" id="UP000824176"/>
    </source>
</evidence>
<reference evidence="6" key="1">
    <citation type="journal article" date="2021" name="PeerJ">
        <title>Extensive microbial diversity within the chicken gut microbiome revealed by metagenomics and culture.</title>
        <authorList>
            <person name="Gilroy R."/>
            <person name="Ravi A."/>
            <person name="Getino M."/>
            <person name="Pursley I."/>
            <person name="Horton D.L."/>
            <person name="Alikhan N.F."/>
            <person name="Baker D."/>
            <person name="Gharbi K."/>
            <person name="Hall N."/>
            <person name="Watson M."/>
            <person name="Adriaenssens E.M."/>
            <person name="Foster-Nyarko E."/>
            <person name="Jarju S."/>
            <person name="Secka A."/>
            <person name="Antonio M."/>
            <person name="Oren A."/>
            <person name="Chaudhuri R.R."/>
            <person name="La Ragione R."/>
            <person name="Hildebrand F."/>
            <person name="Pallen M.J."/>
        </authorList>
    </citation>
    <scope>NUCLEOTIDE SEQUENCE</scope>
    <source>
        <strain evidence="6">ChiW4-1371</strain>
    </source>
</reference>
<feature type="domain" description="PPIase cyclophilin-type" evidence="5">
    <location>
        <begin position="31"/>
        <end position="188"/>
    </location>
</feature>
<keyword evidence="2 4" id="KW-0697">Rotamase</keyword>
<comment type="caution">
    <text evidence="6">The sequence shown here is derived from an EMBL/GenBank/DDBJ whole genome shotgun (WGS) entry which is preliminary data.</text>
</comment>
<evidence type="ECO:0000256" key="1">
    <source>
        <dbReference type="ARBA" id="ARBA00007365"/>
    </source>
</evidence>
<dbReference type="Gene3D" id="2.40.100.10">
    <property type="entry name" value="Cyclophilin-like"/>
    <property type="match status" value="1"/>
</dbReference>
<accession>A0A9D2GWV8</accession>
<keyword evidence="3 4" id="KW-0413">Isomerase</keyword>
<comment type="function">
    <text evidence="4">PPIases accelerate the folding of proteins. It catalyzes the cis-trans isomerization of proline imidic peptide bonds in oligopeptides.</text>
</comment>
<dbReference type="EC" id="5.2.1.8" evidence="4"/>
<comment type="similarity">
    <text evidence="1 4">Belongs to the cyclophilin-type PPIase family.</text>
</comment>
<dbReference type="GO" id="GO:0003755">
    <property type="term" value="F:peptidyl-prolyl cis-trans isomerase activity"/>
    <property type="evidence" value="ECO:0007669"/>
    <property type="project" value="UniProtKB-UniRule"/>
</dbReference>